<feature type="compositionally biased region" description="Basic and acidic residues" evidence="1">
    <location>
        <begin position="71"/>
        <end position="84"/>
    </location>
</feature>
<evidence type="ECO:0000313" key="2">
    <source>
        <dbReference type="Proteomes" id="UP000081671"/>
    </source>
</evidence>
<name>A0A1S3FFF8_DIPOR</name>
<sequence>MRVLGQRPGPAAQHPRPASAARLVPVSPRRVLGHCGNAGTRLPPHPHPAPKAAVGCVTRSGRLEQSAPRRPRTDPESGEPKPIDGQEGPQDSGGGRDRGAVRTPSPGGGCVAEIGHLFRSDLSPWSCAERGSGLRPARPPGESRGRPAPGPLRNPHRRRTGRARGAPALIQDGNSQSTLAAPKGALGWEGDLMWGASGPVSLPCPAPRPPPSPPPRREPGARR</sequence>
<protein>
    <submittedName>
        <fullName evidence="3">Proline-rich protein 2-like</fullName>
    </submittedName>
</protein>
<dbReference type="RefSeq" id="XP_012874784.1">
    <property type="nucleotide sequence ID" value="XM_013019330.1"/>
</dbReference>
<accession>A0A1S3FFF8</accession>
<feature type="region of interest" description="Disordered" evidence="1">
    <location>
        <begin position="1"/>
        <end position="223"/>
    </location>
</feature>
<dbReference type="InParanoid" id="A0A1S3FFF8"/>
<reference evidence="3" key="1">
    <citation type="submission" date="2025-08" db="UniProtKB">
        <authorList>
            <consortium name="RefSeq"/>
        </authorList>
    </citation>
    <scope>IDENTIFICATION</scope>
    <source>
        <tissue evidence="3">Kidney</tissue>
    </source>
</reference>
<evidence type="ECO:0000313" key="3">
    <source>
        <dbReference type="RefSeq" id="XP_012874784.1"/>
    </source>
</evidence>
<feature type="compositionally biased region" description="Pro residues" evidence="1">
    <location>
        <begin position="202"/>
        <end position="214"/>
    </location>
</feature>
<gene>
    <name evidence="3" type="primary">LOC105987876</name>
</gene>
<organism evidence="2 3">
    <name type="scientific">Dipodomys ordii</name>
    <name type="common">Ord's kangaroo rat</name>
    <dbReference type="NCBI Taxonomy" id="10020"/>
    <lineage>
        <taxon>Eukaryota</taxon>
        <taxon>Metazoa</taxon>
        <taxon>Chordata</taxon>
        <taxon>Craniata</taxon>
        <taxon>Vertebrata</taxon>
        <taxon>Euteleostomi</taxon>
        <taxon>Mammalia</taxon>
        <taxon>Eutheria</taxon>
        <taxon>Euarchontoglires</taxon>
        <taxon>Glires</taxon>
        <taxon>Rodentia</taxon>
        <taxon>Castorimorpha</taxon>
        <taxon>Heteromyidae</taxon>
        <taxon>Dipodomyinae</taxon>
        <taxon>Dipodomys</taxon>
    </lineage>
</organism>
<dbReference type="GeneID" id="105987876"/>
<keyword evidence="2" id="KW-1185">Reference proteome</keyword>
<evidence type="ECO:0000256" key="1">
    <source>
        <dbReference type="SAM" id="MobiDB-lite"/>
    </source>
</evidence>
<dbReference type="AlphaFoldDB" id="A0A1S3FFF8"/>
<dbReference type="KEGG" id="dord:105987876"/>
<dbReference type="Proteomes" id="UP000081671">
    <property type="component" value="Unplaced"/>
</dbReference>
<proteinExistence type="predicted"/>